<feature type="domain" description="DNA/RNA-binding protein Alba-like" evidence="1">
    <location>
        <begin position="124"/>
        <end position="164"/>
    </location>
</feature>
<dbReference type="AlphaFoldDB" id="A0A7R8ZKX3"/>
<dbReference type="SUPFAM" id="SSF82704">
    <property type="entry name" value="AlbA-like"/>
    <property type="match status" value="1"/>
</dbReference>
<name>A0A7R8ZKX3_9CRUS</name>
<proteinExistence type="predicted"/>
<protein>
    <recommendedName>
        <fullName evidence="1">DNA/RNA-binding protein Alba-like domain-containing protein</fullName>
    </recommendedName>
</protein>
<dbReference type="Pfam" id="PF01918">
    <property type="entry name" value="Alba"/>
    <property type="match status" value="1"/>
</dbReference>
<dbReference type="InterPro" id="IPR036882">
    <property type="entry name" value="Alba-like_dom_sf"/>
</dbReference>
<evidence type="ECO:0000259" key="1">
    <source>
        <dbReference type="Pfam" id="PF01918"/>
    </source>
</evidence>
<reference evidence="2" key="1">
    <citation type="submission" date="2020-11" db="EMBL/GenBank/DDBJ databases">
        <authorList>
            <person name="Tran Van P."/>
        </authorList>
    </citation>
    <scope>NUCLEOTIDE SEQUENCE</scope>
</reference>
<dbReference type="InterPro" id="IPR002775">
    <property type="entry name" value="DNA/RNA-bd_Alba-like"/>
</dbReference>
<organism evidence="2">
    <name type="scientific">Cyprideis torosa</name>
    <dbReference type="NCBI Taxonomy" id="163714"/>
    <lineage>
        <taxon>Eukaryota</taxon>
        <taxon>Metazoa</taxon>
        <taxon>Ecdysozoa</taxon>
        <taxon>Arthropoda</taxon>
        <taxon>Crustacea</taxon>
        <taxon>Oligostraca</taxon>
        <taxon>Ostracoda</taxon>
        <taxon>Podocopa</taxon>
        <taxon>Podocopida</taxon>
        <taxon>Cytherocopina</taxon>
        <taxon>Cytheroidea</taxon>
        <taxon>Cytherideidae</taxon>
        <taxon>Cyprideis</taxon>
    </lineage>
</organism>
<evidence type="ECO:0000313" key="2">
    <source>
        <dbReference type="EMBL" id="CAD7223188.1"/>
    </source>
</evidence>
<gene>
    <name evidence="2" type="ORF">CTOB1V02_LOCUS1179</name>
</gene>
<sequence length="224" mass="25029">MPVEATAGHESDSLPMGEATSTAAIYGDQLLSSLQQRIPGPDFEDDEIRALFFADLDEEMRRVMMTEQCLPPKIKFGPNSKLSKLLPEADKCLRGRSASRRTTDVNDNEASIEGATDEKTATNEDGHTCVLLIGRERGIKTCISCTEILKERITGLRQITKIASKRRADDDFPQRNNSTSETTEEDKPKRSRKFDFGIIPFIFVLLESPSPSISHPLKKDKEKN</sequence>
<dbReference type="GO" id="GO:0003676">
    <property type="term" value="F:nucleic acid binding"/>
    <property type="evidence" value="ECO:0007669"/>
    <property type="project" value="InterPro"/>
</dbReference>
<accession>A0A7R8ZKX3</accession>
<dbReference type="OrthoDB" id="424402at2759"/>
<dbReference type="EMBL" id="OB660164">
    <property type="protein sequence ID" value="CAD7223188.1"/>
    <property type="molecule type" value="Genomic_DNA"/>
</dbReference>